<dbReference type="InterPro" id="IPR036573">
    <property type="entry name" value="CBM_sf_5/12"/>
</dbReference>
<dbReference type="CDD" id="cd12215">
    <property type="entry name" value="ChiC_BD"/>
    <property type="match status" value="3"/>
</dbReference>
<feature type="domain" description="FAD-binding PCMH-type" evidence="9">
    <location>
        <begin position="60"/>
        <end position="232"/>
    </location>
</feature>
<comment type="cofactor">
    <cofactor evidence="1">
        <name>FAD</name>
        <dbReference type="ChEBI" id="CHEBI:57692"/>
    </cofactor>
</comment>
<dbReference type="Proteomes" id="UP001211907">
    <property type="component" value="Unassembled WGS sequence"/>
</dbReference>
<feature type="chain" id="PRO_5041984647" description="FAD-binding PCMH-type domain-containing protein" evidence="8">
    <location>
        <begin position="24"/>
        <end position="848"/>
    </location>
</feature>
<gene>
    <name evidence="10" type="ORF">HK100_002365</name>
</gene>
<dbReference type="EMBL" id="JADGJH010000155">
    <property type="protein sequence ID" value="KAJ3135774.1"/>
    <property type="molecule type" value="Genomic_DNA"/>
</dbReference>
<dbReference type="AlphaFoldDB" id="A0AAD5TD50"/>
<evidence type="ECO:0000256" key="5">
    <source>
        <dbReference type="ARBA" id="ARBA00022827"/>
    </source>
</evidence>
<keyword evidence="4" id="KW-0378">Hydrolase</keyword>
<reference evidence="10" key="1">
    <citation type="submission" date="2020-05" db="EMBL/GenBank/DDBJ databases">
        <title>Phylogenomic resolution of chytrid fungi.</title>
        <authorList>
            <person name="Stajich J.E."/>
            <person name="Amses K."/>
            <person name="Simmons R."/>
            <person name="Seto K."/>
            <person name="Myers J."/>
            <person name="Bonds A."/>
            <person name="Quandt C.A."/>
            <person name="Barry K."/>
            <person name="Liu P."/>
            <person name="Grigoriev I."/>
            <person name="Longcore J.E."/>
            <person name="James T.Y."/>
        </authorList>
    </citation>
    <scope>NUCLEOTIDE SEQUENCE</scope>
    <source>
        <strain evidence="10">JEL0513</strain>
    </source>
</reference>
<dbReference type="GO" id="GO:0030246">
    <property type="term" value="F:carbohydrate binding"/>
    <property type="evidence" value="ECO:0007669"/>
    <property type="project" value="InterPro"/>
</dbReference>
<dbReference type="InterPro" id="IPR012951">
    <property type="entry name" value="BBE"/>
</dbReference>
<dbReference type="Gene3D" id="3.40.462.20">
    <property type="match status" value="1"/>
</dbReference>
<dbReference type="PANTHER" id="PTHR42973:SF39">
    <property type="entry name" value="FAD-BINDING PCMH-TYPE DOMAIN-CONTAINING PROTEIN"/>
    <property type="match status" value="1"/>
</dbReference>
<evidence type="ECO:0000256" key="4">
    <source>
        <dbReference type="ARBA" id="ARBA00022801"/>
    </source>
</evidence>
<feature type="non-terminal residue" evidence="10">
    <location>
        <position position="848"/>
    </location>
</feature>
<dbReference type="SUPFAM" id="SSF56176">
    <property type="entry name" value="FAD-binding/transporter-associated domain-like"/>
    <property type="match status" value="1"/>
</dbReference>
<dbReference type="GO" id="GO:0071949">
    <property type="term" value="F:FAD binding"/>
    <property type="evidence" value="ECO:0007669"/>
    <property type="project" value="InterPro"/>
</dbReference>
<dbReference type="Pfam" id="PF08031">
    <property type="entry name" value="BBE"/>
    <property type="match status" value="1"/>
</dbReference>
<feature type="compositionally biased region" description="Low complexity" evidence="7">
    <location>
        <begin position="497"/>
        <end position="540"/>
    </location>
</feature>
<dbReference type="GO" id="GO:0016491">
    <property type="term" value="F:oxidoreductase activity"/>
    <property type="evidence" value="ECO:0007669"/>
    <property type="project" value="UniProtKB-KW"/>
</dbReference>
<evidence type="ECO:0000256" key="2">
    <source>
        <dbReference type="ARBA" id="ARBA00005466"/>
    </source>
</evidence>
<keyword evidence="11" id="KW-1185">Reference proteome</keyword>
<dbReference type="InterPro" id="IPR003610">
    <property type="entry name" value="CBM5/12"/>
</dbReference>
<evidence type="ECO:0000256" key="3">
    <source>
        <dbReference type="ARBA" id="ARBA00022630"/>
    </source>
</evidence>
<dbReference type="PROSITE" id="PS51387">
    <property type="entry name" value="FAD_PCMH"/>
    <property type="match status" value="1"/>
</dbReference>
<evidence type="ECO:0000256" key="1">
    <source>
        <dbReference type="ARBA" id="ARBA00001974"/>
    </source>
</evidence>
<dbReference type="SUPFAM" id="SSF51055">
    <property type="entry name" value="Carbohydrate binding domain"/>
    <property type="match status" value="3"/>
</dbReference>
<dbReference type="GO" id="GO:0005576">
    <property type="term" value="C:extracellular region"/>
    <property type="evidence" value="ECO:0007669"/>
    <property type="project" value="InterPro"/>
</dbReference>
<dbReference type="SMART" id="SM00495">
    <property type="entry name" value="ChtBD3"/>
    <property type="match status" value="3"/>
</dbReference>
<organism evidence="10 11">
    <name type="scientific">Physocladia obscura</name>
    <dbReference type="NCBI Taxonomy" id="109957"/>
    <lineage>
        <taxon>Eukaryota</taxon>
        <taxon>Fungi</taxon>
        <taxon>Fungi incertae sedis</taxon>
        <taxon>Chytridiomycota</taxon>
        <taxon>Chytridiomycota incertae sedis</taxon>
        <taxon>Chytridiomycetes</taxon>
        <taxon>Chytridiales</taxon>
        <taxon>Chytriomycetaceae</taxon>
        <taxon>Physocladia</taxon>
    </lineage>
</organism>
<dbReference type="InterPro" id="IPR016169">
    <property type="entry name" value="FAD-bd_PCMH_sub2"/>
</dbReference>
<proteinExistence type="inferred from homology"/>
<dbReference type="PANTHER" id="PTHR42973">
    <property type="entry name" value="BINDING OXIDOREDUCTASE, PUTATIVE (AFU_ORTHOLOGUE AFUA_1G17690)-RELATED"/>
    <property type="match status" value="1"/>
</dbReference>
<dbReference type="Gene3D" id="3.30.465.10">
    <property type="match status" value="1"/>
</dbReference>
<evidence type="ECO:0000259" key="9">
    <source>
        <dbReference type="PROSITE" id="PS51387"/>
    </source>
</evidence>
<keyword evidence="8" id="KW-0732">Signal</keyword>
<accession>A0AAD5TD50</accession>
<name>A0AAD5TD50_9FUNG</name>
<evidence type="ECO:0000256" key="6">
    <source>
        <dbReference type="ARBA" id="ARBA00023002"/>
    </source>
</evidence>
<feature type="signal peptide" evidence="8">
    <location>
        <begin position="1"/>
        <end position="23"/>
    </location>
</feature>
<comment type="caution">
    <text evidence="10">The sequence shown here is derived from an EMBL/GenBank/DDBJ whole genome shotgun (WGS) entry which is preliminary data.</text>
</comment>
<dbReference type="Gene3D" id="2.10.10.20">
    <property type="entry name" value="Carbohydrate-binding module superfamily 5/12"/>
    <property type="match status" value="3"/>
</dbReference>
<keyword evidence="3" id="KW-0285">Flavoprotein</keyword>
<sequence length="848" mass="87982">MKLPLPLSLSLSLLLSLTRLFVAADVSSCLSAATSAVDFGPHSEPSFQSALADQYNQDALGSTIPLAFTYPTSESEISAIVECAAEYSTPIVARCGGHSYESFSVIENGIVVDLQNFLDITIDSSSQTVTIGAGNWLGKVYVTLEDQGFTLPGGDCPHVGIAGHTMGGGFGLFSRQLGLMVDALLEVRLIDATGTLRVVNAQTDYDLFWAIRGAGANNFGIITSFKFHIFPLPSSQIGYQVYTWNDGSQRKEIINLFTANSALFSAEITASIYTSSASSPISLTVVSWGNDFSDTKYQSMISSLPSGYSLQTAVTSGYVDLILLIWSWKGWTRDSLLDRSAILESGSFKSTSLYSQSTFSSAGLTALIDDGLISNNAYSASLEIDSWGGAIAAVPLNATSFIHRGATFIGYQASVTTYSGSTAEADALESWRSSLSSYVVNEAYQNYIDSNVPQDAYYGAANLPVLQSIKNRLDPNNVWYYPGGFKANVLPTPAPGSTTSSTSSSTTTTTSSSTKTSKSTSSTTKSSSLSTTTTTTSTTTITTTTTTTTIATSQSSGVCAAPWESSKAYTTGTQASVNNINYVATYWTQGVNPSTALQYGGWNLVGACSNSGASSATSTQKISSTSKTTTSTSSTTTTTTTTATTSKATTTTTATSKTATTTTSTTTATATSQNSGVACAAPWDSSIAYTAGTQASVNNNNYVATYWTQGVNPSTAPRYGGWDLVGACSNSGGGGGGGIVSSSSSTHGIVTTTTTTTKTTTTTTTKTTKTTATTSSGGGTTTCAAAWSAVQVYTNGMQASVDGINYVATYWTQGVNPSTAPLYGGWSSLGLCSGGVSSSFAEKVALNG</sequence>
<dbReference type="InterPro" id="IPR006094">
    <property type="entry name" value="Oxid_FAD_bind_N"/>
</dbReference>
<protein>
    <recommendedName>
        <fullName evidence="9">FAD-binding PCMH-type domain-containing protein</fullName>
    </recommendedName>
</protein>
<keyword evidence="6" id="KW-0560">Oxidoreductase</keyword>
<dbReference type="InterPro" id="IPR016166">
    <property type="entry name" value="FAD-bd_PCMH"/>
</dbReference>
<dbReference type="GO" id="GO:0005975">
    <property type="term" value="P:carbohydrate metabolic process"/>
    <property type="evidence" value="ECO:0007669"/>
    <property type="project" value="InterPro"/>
</dbReference>
<dbReference type="GO" id="GO:0004553">
    <property type="term" value="F:hydrolase activity, hydrolyzing O-glycosyl compounds"/>
    <property type="evidence" value="ECO:0007669"/>
    <property type="project" value="InterPro"/>
</dbReference>
<evidence type="ECO:0000313" key="10">
    <source>
        <dbReference type="EMBL" id="KAJ3135774.1"/>
    </source>
</evidence>
<evidence type="ECO:0000313" key="11">
    <source>
        <dbReference type="Proteomes" id="UP001211907"/>
    </source>
</evidence>
<keyword evidence="5" id="KW-0274">FAD</keyword>
<feature type="region of interest" description="Disordered" evidence="7">
    <location>
        <begin position="492"/>
        <end position="540"/>
    </location>
</feature>
<dbReference type="Pfam" id="PF01565">
    <property type="entry name" value="FAD_binding_4"/>
    <property type="match status" value="1"/>
</dbReference>
<evidence type="ECO:0000256" key="8">
    <source>
        <dbReference type="SAM" id="SignalP"/>
    </source>
</evidence>
<dbReference type="InterPro" id="IPR050416">
    <property type="entry name" value="FAD-linked_Oxidoreductase"/>
</dbReference>
<evidence type="ECO:0000256" key="7">
    <source>
        <dbReference type="SAM" id="MobiDB-lite"/>
    </source>
</evidence>
<comment type="similarity">
    <text evidence="2">Belongs to the oxygen-dependent FAD-linked oxidoreductase family.</text>
</comment>
<feature type="region of interest" description="Disordered" evidence="7">
    <location>
        <begin position="616"/>
        <end position="667"/>
    </location>
</feature>
<dbReference type="InterPro" id="IPR036318">
    <property type="entry name" value="FAD-bd_PCMH-like_sf"/>
</dbReference>